<feature type="compositionally biased region" description="Low complexity" evidence="1">
    <location>
        <begin position="63"/>
        <end position="76"/>
    </location>
</feature>
<protein>
    <recommendedName>
        <fullName evidence="5">DUF3558 domain-containing protein</fullName>
    </recommendedName>
</protein>
<evidence type="ECO:0008006" key="5">
    <source>
        <dbReference type="Google" id="ProtNLM"/>
    </source>
</evidence>
<reference evidence="4" key="1">
    <citation type="submission" date="2016-06" db="EMBL/GenBank/DDBJ databases">
        <authorList>
            <person name="Varghese N."/>
            <person name="Submissions Spin"/>
        </authorList>
    </citation>
    <scope>NUCLEOTIDE SEQUENCE [LARGE SCALE GENOMIC DNA]</scope>
    <source>
        <strain evidence="4">DSM 43168</strain>
    </source>
</reference>
<accession>A0A1C5AN10</accession>
<feature type="region of interest" description="Disordered" evidence="1">
    <location>
        <begin position="36"/>
        <end position="93"/>
    </location>
</feature>
<dbReference type="AlphaFoldDB" id="A0A1C5AN10"/>
<gene>
    <name evidence="3" type="ORF">GA0070563_11511</name>
</gene>
<feature type="signal peptide" evidence="2">
    <location>
        <begin position="1"/>
        <end position="32"/>
    </location>
</feature>
<keyword evidence="2" id="KW-0732">Signal</keyword>
<evidence type="ECO:0000256" key="2">
    <source>
        <dbReference type="SAM" id="SignalP"/>
    </source>
</evidence>
<dbReference type="STRING" id="47853.TK50_13940"/>
<name>A0A1C5AN10_9ACTN</name>
<evidence type="ECO:0000313" key="3">
    <source>
        <dbReference type="EMBL" id="SCF46533.1"/>
    </source>
</evidence>
<organism evidence="3 4">
    <name type="scientific">Micromonospora carbonacea</name>
    <dbReference type="NCBI Taxonomy" id="47853"/>
    <lineage>
        <taxon>Bacteria</taxon>
        <taxon>Bacillati</taxon>
        <taxon>Actinomycetota</taxon>
        <taxon>Actinomycetes</taxon>
        <taxon>Micromonosporales</taxon>
        <taxon>Micromonosporaceae</taxon>
        <taxon>Micromonospora</taxon>
    </lineage>
</organism>
<keyword evidence="4" id="KW-1185">Reference proteome</keyword>
<feature type="compositionally biased region" description="Low complexity" evidence="1">
    <location>
        <begin position="36"/>
        <end position="56"/>
    </location>
</feature>
<dbReference type="RefSeq" id="WP_074477736.1">
    <property type="nucleotide sequence ID" value="NZ_FMCT01000015.1"/>
</dbReference>
<dbReference type="Proteomes" id="UP000183585">
    <property type="component" value="Unassembled WGS sequence"/>
</dbReference>
<sequence length="210" mass="21573">MSRRTYPPARPPRPARSRRLAPVLLLALLAPAACGRLAGPLSADPGDAADRPAPVATRPGGSAAPTAARDGGAADPTDGRPPGPGDDALGLPDPCALVRKAEAEQLAGRGLDDGRPVGDTCTYTAPVDGPTAQVEVFVGEGAKTYLDTERALGHETRALSGVGDEAYATDDSFFVNASGRWVAVRLVRLNAPEANREPLEALARAVAGRL</sequence>
<dbReference type="EMBL" id="FMCT01000015">
    <property type="protein sequence ID" value="SCF46533.1"/>
    <property type="molecule type" value="Genomic_DNA"/>
</dbReference>
<feature type="chain" id="PRO_5038507402" description="DUF3558 domain-containing protein" evidence="2">
    <location>
        <begin position="33"/>
        <end position="210"/>
    </location>
</feature>
<evidence type="ECO:0000256" key="1">
    <source>
        <dbReference type="SAM" id="MobiDB-lite"/>
    </source>
</evidence>
<proteinExistence type="predicted"/>
<evidence type="ECO:0000313" key="4">
    <source>
        <dbReference type="Proteomes" id="UP000183585"/>
    </source>
</evidence>